<dbReference type="RefSeq" id="WP_168000105.1">
    <property type="nucleotide sequence ID" value="NZ_JAATEO010000005.1"/>
</dbReference>
<accession>A0ABX0Z1P2</accession>
<feature type="transmembrane region" description="Helical" evidence="7">
    <location>
        <begin position="22"/>
        <end position="39"/>
    </location>
</feature>
<dbReference type="PANTHER" id="PTHR34584">
    <property type="entry name" value="NA(+)/H(+) ANTIPORTER SUBUNIT E1"/>
    <property type="match status" value="1"/>
</dbReference>
<evidence type="ECO:0000256" key="4">
    <source>
        <dbReference type="ARBA" id="ARBA00022692"/>
    </source>
</evidence>
<keyword evidence="5 7" id="KW-1133">Transmembrane helix</keyword>
<evidence type="ECO:0000256" key="7">
    <source>
        <dbReference type="SAM" id="Phobius"/>
    </source>
</evidence>
<protein>
    <submittedName>
        <fullName evidence="8">Na+/H+ antiporter subunit E</fullName>
    </submittedName>
</protein>
<gene>
    <name evidence="8" type="ORF">HCJ94_06745</name>
</gene>
<dbReference type="PANTHER" id="PTHR34584:SF1">
    <property type="entry name" value="NA(+)_H(+) ANTIPORTER SUBUNIT E1"/>
    <property type="match status" value="1"/>
</dbReference>
<dbReference type="Pfam" id="PF01899">
    <property type="entry name" value="MNHE"/>
    <property type="match status" value="1"/>
</dbReference>
<comment type="subcellular location">
    <subcellularLocation>
        <location evidence="1">Cell membrane</location>
        <topology evidence="1">Multi-pass membrane protein</topology>
    </subcellularLocation>
</comment>
<evidence type="ECO:0000256" key="6">
    <source>
        <dbReference type="ARBA" id="ARBA00023136"/>
    </source>
</evidence>
<keyword evidence="6 7" id="KW-0472">Membrane</keyword>
<proteinExistence type="inferred from homology"/>
<dbReference type="EMBL" id="JAATEO010000005">
    <property type="protein sequence ID" value="NJP31697.1"/>
    <property type="molecule type" value="Genomic_DNA"/>
</dbReference>
<name>A0ABX0Z1P2_9ACTN</name>
<evidence type="ECO:0000256" key="1">
    <source>
        <dbReference type="ARBA" id="ARBA00004651"/>
    </source>
</evidence>
<comment type="caution">
    <text evidence="8">The sequence shown here is derived from an EMBL/GenBank/DDBJ whole genome shotgun (WGS) entry which is preliminary data.</text>
</comment>
<keyword evidence="3" id="KW-1003">Cell membrane</keyword>
<evidence type="ECO:0000256" key="2">
    <source>
        <dbReference type="ARBA" id="ARBA00006228"/>
    </source>
</evidence>
<feature type="transmembrane region" description="Helical" evidence="7">
    <location>
        <begin position="45"/>
        <end position="67"/>
    </location>
</feature>
<dbReference type="InterPro" id="IPR002758">
    <property type="entry name" value="Cation_antiport_E"/>
</dbReference>
<evidence type="ECO:0000256" key="3">
    <source>
        <dbReference type="ARBA" id="ARBA00022475"/>
    </source>
</evidence>
<evidence type="ECO:0000313" key="9">
    <source>
        <dbReference type="Proteomes" id="UP000783871"/>
    </source>
</evidence>
<organism evidence="8 9">
    <name type="scientific">Micromonospora thermarum</name>
    <dbReference type="NCBI Taxonomy" id="2720024"/>
    <lineage>
        <taxon>Bacteria</taxon>
        <taxon>Bacillati</taxon>
        <taxon>Actinomycetota</taxon>
        <taxon>Actinomycetes</taxon>
        <taxon>Micromonosporales</taxon>
        <taxon>Micromonosporaceae</taxon>
        <taxon>Micromonospora</taxon>
    </lineage>
</organism>
<keyword evidence="4 7" id="KW-0812">Transmembrane</keyword>
<evidence type="ECO:0000256" key="5">
    <source>
        <dbReference type="ARBA" id="ARBA00022989"/>
    </source>
</evidence>
<sequence length="193" mass="20883">MTAGSRTSEPSHGRVKRWRDRLVAYGWLVLVWNLLWGDFSWANLLGGLVVAGVVLVFFPLPPVTFGGRVRAGPLLVLVLSTLGELVAASLRVAALAVLPGHRPHSAIVAVRMRVPSDLNLALTAEVVSLVPGTLVLDVDRDAGTLHVHLLDTHGSRQLAENKERVRVVERRIVRAVGSAAEVRRLGRPAERGT</sequence>
<keyword evidence="9" id="KW-1185">Reference proteome</keyword>
<evidence type="ECO:0000313" key="8">
    <source>
        <dbReference type="EMBL" id="NJP31697.1"/>
    </source>
</evidence>
<dbReference type="Proteomes" id="UP000783871">
    <property type="component" value="Unassembled WGS sequence"/>
</dbReference>
<dbReference type="NCBIfam" id="NF006521">
    <property type="entry name" value="PRK08965.1-5"/>
    <property type="match status" value="1"/>
</dbReference>
<feature type="transmembrane region" description="Helical" evidence="7">
    <location>
        <begin position="74"/>
        <end position="98"/>
    </location>
</feature>
<comment type="similarity">
    <text evidence="2">Belongs to the CPA3 antiporters (TC 2.A.63) subunit E family.</text>
</comment>
<reference evidence="8 9" key="1">
    <citation type="submission" date="2020-03" db="EMBL/GenBank/DDBJ databases">
        <title>WGS of actinomycetes isolated from Thailand.</title>
        <authorList>
            <person name="Thawai C."/>
        </authorList>
    </citation>
    <scope>NUCLEOTIDE SEQUENCE [LARGE SCALE GENOMIC DNA]</scope>
    <source>
        <strain evidence="8 9">HSS6-12</strain>
    </source>
</reference>